<evidence type="ECO:0000256" key="1">
    <source>
        <dbReference type="SAM" id="MobiDB-lite"/>
    </source>
</evidence>
<accession>A0ABQ5AII1</accession>
<name>A0ABQ5AII1_9ASTR</name>
<keyword evidence="3" id="KW-1185">Reference proteome</keyword>
<sequence length="300" mass="34017">MSRLYLALNGYKSGKAIFFSMLKRYRRTPSFRFLGTTLRNTNFFRAFSASASVPAIYIQQFWNSMKYDEKTGVYCCQVDEQWFNLSADLLRKALDITPVDPAHPFELPPTGDTVIDFVNQLGYPELCLTGKTSGGDKPRHPVLQMLWGIVTQTNVDHAELLWEEFTQGIQTFFSHKGNQKPYLEMVAKNTKKTPQDSASKQPEPATKRAPPKKPTTTTPFRKGKPSFQLVDEDDEAQQEPVPQGEGDDPALELAKKMSLDAHQEKGEGEGADADIERAIKLSLWILSHFLPYRSRHLLEE</sequence>
<reference evidence="2" key="2">
    <citation type="submission" date="2022-01" db="EMBL/GenBank/DDBJ databases">
        <authorList>
            <person name="Yamashiro T."/>
            <person name="Shiraishi A."/>
            <person name="Satake H."/>
            <person name="Nakayama K."/>
        </authorList>
    </citation>
    <scope>NUCLEOTIDE SEQUENCE</scope>
</reference>
<reference evidence="2" key="1">
    <citation type="journal article" date="2022" name="Int. J. Mol. Sci.">
        <title>Draft Genome of Tanacetum Coccineum: Genomic Comparison of Closely Related Tanacetum-Family Plants.</title>
        <authorList>
            <person name="Yamashiro T."/>
            <person name="Shiraishi A."/>
            <person name="Nakayama K."/>
            <person name="Satake H."/>
        </authorList>
    </citation>
    <scope>NUCLEOTIDE SEQUENCE</scope>
</reference>
<feature type="compositionally biased region" description="Basic and acidic residues" evidence="1">
    <location>
        <begin position="253"/>
        <end position="271"/>
    </location>
</feature>
<comment type="caution">
    <text evidence="2">The sequence shown here is derived from an EMBL/GenBank/DDBJ whole genome shotgun (WGS) entry which is preliminary data.</text>
</comment>
<organism evidence="2 3">
    <name type="scientific">Tanacetum coccineum</name>
    <dbReference type="NCBI Taxonomy" id="301880"/>
    <lineage>
        <taxon>Eukaryota</taxon>
        <taxon>Viridiplantae</taxon>
        <taxon>Streptophyta</taxon>
        <taxon>Embryophyta</taxon>
        <taxon>Tracheophyta</taxon>
        <taxon>Spermatophyta</taxon>
        <taxon>Magnoliopsida</taxon>
        <taxon>eudicotyledons</taxon>
        <taxon>Gunneridae</taxon>
        <taxon>Pentapetalae</taxon>
        <taxon>asterids</taxon>
        <taxon>campanulids</taxon>
        <taxon>Asterales</taxon>
        <taxon>Asteraceae</taxon>
        <taxon>Asteroideae</taxon>
        <taxon>Anthemideae</taxon>
        <taxon>Anthemidinae</taxon>
        <taxon>Tanacetum</taxon>
    </lineage>
</organism>
<feature type="region of interest" description="Disordered" evidence="1">
    <location>
        <begin position="189"/>
        <end position="271"/>
    </location>
</feature>
<feature type="compositionally biased region" description="Low complexity" evidence="1">
    <location>
        <begin position="202"/>
        <end position="220"/>
    </location>
</feature>
<protein>
    <submittedName>
        <fullName evidence="2">Uncharacterized protein</fullName>
    </submittedName>
</protein>
<gene>
    <name evidence="2" type="ORF">Tco_0823664</name>
</gene>
<dbReference type="Proteomes" id="UP001151760">
    <property type="component" value="Unassembled WGS sequence"/>
</dbReference>
<evidence type="ECO:0000313" key="2">
    <source>
        <dbReference type="EMBL" id="GJT02495.1"/>
    </source>
</evidence>
<proteinExistence type="predicted"/>
<evidence type="ECO:0000313" key="3">
    <source>
        <dbReference type="Proteomes" id="UP001151760"/>
    </source>
</evidence>
<dbReference type="EMBL" id="BQNB010012353">
    <property type="protein sequence ID" value="GJT02495.1"/>
    <property type="molecule type" value="Genomic_DNA"/>
</dbReference>